<evidence type="ECO:0000256" key="2">
    <source>
        <dbReference type="ARBA" id="ARBA00022786"/>
    </source>
</evidence>
<evidence type="ECO:0000313" key="3">
    <source>
        <dbReference type="EMBL" id="GEU91334.1"/>
    </source>
</evidence>
<protein>
    <submittedName>
        <fullName evidence="3">Ubiquitin-conjugating enzyme family protein</fullName>
    </submittedName>
</protein>
<dbReference type="AlphaFoldDB" id="A0A6L2P3D2"/>
<keyword evidence="1" id="KW-0808">Transferase</keyword>
<evidence type="ECO:0000256" key="1">
    <source>
        <dbReference type="ARBA" id="ARBA00022679"/>
    </source>
</evidence>
<dbReference type="PANTHER" id="PTHR46116:SF41">
    <property type="entry name" value="UBIQUITIN-CONJUGATING ENZYME E2 25-RELATED"/>
    <property type="match status" value="1"/>
</dbReference>
<keyword evidence="2" id="KW-0833">Ubl conjugation pathway</keyword>
<dbReference type="Gene3D" id="3.10.110.10">
    <property type="entry name" value="Ubiquitin Conjugating Enzyme"/>
    <property type="match status" value="1"/>
</dbReference>
<accession>A0A6L2P3D2</accession>
<sequence>MVYIMNKSPKNFENLVVGHFCNRVRDILMACKAYTEGVQVRCLGVQEEDESGENETSTIEFRNDVASCIKLLLAAFMIIGAKEAEEFLPL</sequence>
<dbReference type="EMBL" id="BKCJ010010383">
    <property type="protein sequence ID" value="GEU91334.1"/>
    <property type="molecule type" value="Genomic_DNA"/>
</dbReference>
<reference evidence="3" key="1">
    <citation type="journal article" date="2019" name="Sci. Rep.">
        <title>Draft genome of Tanacetum cinerariifolium, the natural source of mosquito coil.</title>
        <authorList>
            <person name="Yamashiro T."/>
            <person name="Shiraishi A."/>
            <person name="Satake H."/>
            <person name="Nakayama K."/>
        </authorList>
    </citation>
    <scope>NUCLEOTIDE SEQUENCE</scope>
</reference>
<gene>
    <name evidence="3" type="ORF">Tci_063312</name>
</gene>
<dbReference type="GO" id="GO:0061631">
    <property type="term" value="F:ubiquitin conjugating enzyme activity"/>
    <property type="evidence" value="ECO:0007669"/>
    <property type="project" value="TreeGrafter"/>
</dbReference>
<proteinExistence type="predicted"/>
<name>A0A6L2P3D2_TANCI</name>
<dbReference type="InterPro" id="IPR016135">
    <property type="entry name" value="UBQ-conjugating_enzyme/RWD"/>
</dbReference>
<organism evidence="3">
    <name type="scientific">Tanacetum cinerariifolium</name>
    <name type="common">Dalmatian daisy</name>
    <name type="synonym">Chrysanthemum cinerariifolium</name>
    <dbReference type="NCBI Taxonomy" id="118510"/>
    <lineage>
        <taxon>Eukaryota</taxon>
        <taxon>Viridiplantae</taxon>
        <taxon>Streptophyta</taxon>
        <taxon>Embryophyta</taxon>
        <taxon>Tracheophyta</taxon>
        <taxon>Spermatophyta</taxon>
        <taxon>Magnoliopsida</taxon>
        <taxon>eudicotyledons</taxon>
        <taxon>Gunneridae</taxon>
        <taxon>Pentapetalae</taxon>
        <taxon>asterids</taxon>
        <taxon>campanulids</taxon>
        <taxon>Asterales</taxon>
        <taxon>Asteraceae</taxon>
        <taxon>Asteroideae</taxon>
        <taxon>Anthemideae</taxon>
        <taxon>Anthemidinae</taxon>
        <taxon>Tanacetum</taxon>
    </lineage>
</organism>
<dbReference type="PANTHER" id="PTHR46116">
    <property type="entry name" value="(E3-INDEPENDENT) E2 UBIQUITIN-CONJUGATING ENZYME"/>
    <property type="match status" value="1"/>
</dbReference>
<comment type="caution">
    <text evidence="3">The sequence shown here is derived from an EMBL/GenBank/DDBJ whole genome shotgun (WGS) entry which is preliminary data.</text>
</comment>